<evidence type="ECO:0000256" key="1">
    <source>
        <dbReference type="ARBA" id="ARBA00006484"/>
    </source>
</evidence>
<keyword evidence="4" id="KW-1185">Reference proteome</keyword>
<sequence>MSVMSREMEFELRAGAGRLDGQVAMVTGGTRGVGAELALALAQEGATVVVVGRDIDAGERVVDKIRAAGGLASVAVADVTREDAIDAAAHAVLDEYGRIDTLICAAGTSAAKGPLWLAEERDFRACFDLNVLGTLLAMKAVMPAMIERQQGCIVAIGGTYGHKGVQNFSVYAASKWALRGLIKSAALDAGAFGIRVNLVSPGGIEGERLSEMFRRTAQREGISYDAVHARFIAQTAMGRLVSPSDIAGAVLYLASETGRMMTGQDIVVDAGMLV</sequence>
<proteinExistence type="inferred from homology"/>
<dbReference type="PANTHER" id="PTHR43669:SF3">
    <property type="entry name" value="ALCOHOL DEHYDROGENASE, PUTATIVE (AFU_ORTHOLOGUE AFUA_3G03445)-RELATED"/>
    <property type="match status" value="1"/>
</dbReference>
<gene>
    <name evidence="3" type="ORF">SAMN05444165_2667</name>
</gene>
<dbReference type="InterPro" id="IPR002347">
    <property type="entry name" value="SDR_fam"/>
</dbReference>
<dbReference type="GO" id="GO:0016491">
    <property type="term" value="F:oxidoreductase activity"/>
    <property type="evidence" value="ECO:0007669"/>
    <property type="project" value="UniProtKB-KW"/>
</dbReference>
<dbReference type="Proteomes" id="UP000185151">
    <property type="component" value="Unassembled WGS sequence"/>
</dbReference>
<dbReference type="EMBL" id="FSRU01000001">
    <property type="protein sequence ID" value="SIO37730.1"/>
    <property type="molecule type" value="Genomic_DNA"/>
</dbReference>
<dbReference type="CDD" id="cd05233">
    <property type="entry name" value="SDR_c"/>
    <property type="match status" value="1"/>
</dbReference>
<comment type="similarity">
    <text evidence="1">Belongs to the short-chain dehydrogenases/reductases (SDR) family.</text>
</comment>
<accession>A0A1N6J087</accession>
<dbReference type="PANTHER" id="PTHR43669">
    <property type="entry name" value="5-KETO-D-GLUCONATE 5-REDUCTASE"/>
    <property type="match status" value="1"/>
</dbReference>
<dbReference type="SUPFAM" id="SSF51735">
    <property type="entry name" value="NAD(P)-binding Rossmann-fold domains"/>
    <property type="match status" value="1"/>
</dbReference>
<evidence type="ECO:0000313" key="4">
    <source>
        <dbReference type="Proteomes" id="UP000185151"/>
    </source>
</evidence>
<dbReference type="RefSeq" id="WP_216352713.1">
    <property type="nucleotide sequence ID" value="NZ_FSRU01000001.1"/>
</dbReference>
<reference evidence="3 4" key="1">
    <citation type="submission" date="2016-11" db="EMBL/GenBank/DDBJ databases">
        <authorList>
            <person name="Jaros S."/>
            <person name="Januszkiewicz K."/>
            <person name="Wedrychowicz H."/>
        </authorList>
    </citation>
    <scope>NUCLEOTIDE SEQUENCE [LARGE SCALE GENOMIC DNA]</scope>
    <source>
        <strain evidence="3 4">GAS95</strain>
    </source>
</reference>
<dbReference type="PRINTS" id="PR00081">
    <property type="entry name" value="GDHRDH"/>
</dbReference>
<protein>
    <submittedName>
        <fullName evidence="3">3-oxoacyl-[acyl-carrier protein] reductase</fullName>
    </submittedName>
</protein>
<dbReference type="FunFam" id="3.40.50.720:FF:000084">
    <property type="entry name" value="Short-chain dehydrogenase reductase"/>
    <property type="match status" value="1"/>
</dbReference>
<dbReference type="Gene3D" id="3.40.50.720">
    <property type="entry name" value="NAD(P)-binding Rossmann-like Domain"/>
    <property type="match status" value="1"/>
</dbReference>
<name>A0A1N6J087_9BURK</name>
<dbReference type="InterPro" id="IPR036291">
    <property type="entry name" value="NAD(P)-bd_dom_sf"/>
</dbReference>
<organism evidence="3 4">
    <name type="scientific">Paraburkholderia phenazinium</name>
    <dbReference type="NCBI Taxonomy" id="60549"/>
    <lineage>
        <taxon>Bacteria</taxon>
        <taxon>Pseudomonadati</taxon>
        <taxon>Pseudomonadota</taxon>
        <taxon>Betaproteobacteria</taxon>
        <taxon>Burkholderiales</taxon>
        <taxon>Burkholderiaceae</taxon>
        <taxon>Paraburkholderia</taxon>
    </lineage>
</organism>
<dbReference type="AlphaFoldDB" id="A0A1N6J087"/>
<evidence type="ECO:0000256" key="2">
    <source>
        <dbReference type="ARBA" id="ARBA00023002"/>
    </source>
</evidence>
<evidence type="ECO:0000313" key="3">
    <source>
        <dbReference type="EMBL" id="SIO37730.1"/>
    </source>
</evidence>
<dbReference type="Pfam" id="PF13561">
    <property type="entry name" value="adh_short_C2"/>
    <property type="match status" value="1"/>
</dbReference>
<keyword evidence="2" id="KW-0560">Oxidoreductase</keyword>